<feature type="domain" description="HTH cro/C1-type" evidence="1">
    <location>
        <begin position="11"/>
        <end position="55"/>
    </location>
</feature>
<reference evidence="2" key="1">
    <citation type="submission" date="2022-03" db="EMBL/GenBank/DDBJ databases">
        <authorList>
            <person name="Vrbovska V."/>
            <person name="Kovarovic V."/>
            <person name="Botka T."/>
            <person name="Pantucek R."/>
        </authorList>
    </citation>
    <scope>NUCLEOTIDE SEQUENCE</scope>
    <source>
        <strain evidence="2">CCM 2609</strain>
    </source>
</reference>
<organism evidence="2 3">
    <name type="scientific">Macrococcus armenti</name>
    <dbReference type="NCBI Taxonomy" id="2875764"/>
    <lineage>
        <taxon>Bacteria</taxon>
        <taxon>Bacillati</taxon>
        <taxon>Bacillota</taxon>
        <taxon>Bacilli</taxon>
        <taxon>Bacillales</taxon>
        <taxon>Staphylococcaceae</taxon>
        <taxon>Macrococcus</taxon>
    </lineage>
</organism>
<accession>A0ABY3ZX81</accession>
<dbReference type="Pfam" id="PF13443">
    <property type="entry name" value="HTH_26"/>
    <property type="match status" value="1"/>
</dbReference>
<proteinExistence type="predicted"/>
<sequence>MRDKIEKLLLSDIKGTEIENKTGVSRAVITKLRKGQREVGGLTLDTCEKLCKFYDEMNDNV</sequence>
<dbReference type="Proteomes" id="UP000830343">
    <property type="component" value="Chromosome"/>
</dbReference>
<reference evidence="2" key="2">
    <citation type="submission" date="2022-04" db="EMBL/GenBank/DDBJ databases">
        <title>Antimicrobial genetic elements in methicillin-resistant Macrococcus armenti.</title>
        <authorList>
            <person name="Keller J.E."/>
            <person name="Schwendener S."/>
            <person name="Pantucek R."/>
            <person name="Perreten V."/>
        </authorList>
    </citation>
    <scope>NUCLEOTIDE SEQUENCE</scope>
    <source>
        <strain evidence="2">CCM 2609</strain>
    </source>
</reference>
<dbReference type="RefSeq" id="WP_243367208.1">
    <property type="nucleotide sequence ID" value="NZ_CP094348.1"/>
</dbReference>
<dbReference type="InterPro" id="IPR001387">
    <property type="entry name" value="Cro/C1-type_HTH"/>
</dbReference>
<protein>
    <submittedName>
        <fullName evidence="2">Helix-turn-helix transcriptional regulator</fullName>
    </submittedName>
</protein>
<evidence type="ECO:0000313" key="3">
    <source>
        <dbReference type="Proteomes" id="UP000830343"/>
    </source>
</evidence>
<dbReference type="EMBL" id="CP094348">
    <property type="protein sequence ID" value="UOB21529.1"/>
    <property type="molecule type" value="Genomic_DNA"/>
</dbReference>
<keyword evidence="3" id="KW-1185">Reference proteome</keyword>
<name>A0ABY3ZX81_9STAP</name>
<evidence type="ECO:0000259" key="1">
    <source>
        <dbReference type="Pfam" id="PF13443"/>
    </source>
</evidence>
<gene>
    <name evidence="2" type="ORF">MRZ06_05445</name>
</gene>
<evidence type="ECO:0000313" key="2">
    <source>
        <dbReference type="EMBL" id="UOB21529.1"/>
    </source>
</evidence>